<dbReference type="EMBL" id="FWFX01000002">
    <property type="protein sequence ID" value="SLN23540.1"/>
    <property type="molecule type" value="Genomic_DNA"/>
</dbReference>
<keyword evidence="1" id="KW-0560">Oxidoreductase</keyword>
<evidence type="ECO:0000256" key="1">
    <source>
        <dbReference type="RuleBase" id="RU003682"/>
    </source>
</evidence>
<keyword evidence="1" id="KW-0479">Metal-binding</keyword>
<dbReference type="InterPro" id="IPR056470">
    <property type="entry name" value="BesD/HalB-like"/>
</dbReference>
<comment type="similarity">
    <text evidence="1">Belongs to the iron/ascorbate-dependent oxidoreductase family.</text>
</comment>
<dbReference type="InterPro" id="IPR005123">
    <property type="entry name" value="Oxoglu/Fe-dep_dioxygenase_dom"/>
</dbReference>
<sequence>MRDILDLETFPIDRPGTPEWEALVARCRTDLAEQGMFNLDGLMHPTVAAQEALDMASQFDTEAFLHEREHNIYFLKSLPDLPADHPALTRFRTSNRTLCADQIPHSALIQLYEWPEFAQFLAATMDMPKLYPMQDHMARVNVMSYDAGQTLNWHFDRSEFTTTLLLQSPDHGGAFEYRTDLRSKDDPNYDGVAQMLQVQDDQVQSLTLSPGTLNVFRGRNTAHRVTTVQGETSRVIAVFSYFEQPDVTFSPEERQGFYGRAE</sequence>
<dbReference type="Gene3D" id="2.60.120.620">
    <property type="entry name" value="q2cbj1_9rhob like domain"/>
    <property type="match status" value="1"/>
</dbReference>
<name>A0A1X6YKH3_9RHOB</name>
<dbReference type="OrthoDB" id="9798229at2"/>
<keyword evidence="4" id="KW-1185">Reference proteome</keyword>
<dbReference type="PROSITE" id="PS51471">
    <property type="entry name" value="FE2OG_OXY"/>
    <property type="match status" value="1"/>
</dbReference>
<evidence type="ECO:0000259" key="2">
    <source>
        <dbReference type="PROSITE" id="PS51471"/>
    </source>
</evidence>
<dbReference type="RefSeq" id="WP_085804470.1">
    <property type="nucleotide sequence ID" value="NZ_FWFX01000002.1"/>
</dbReference>
<dbReference type="Proteomes" id="UP000193061">
    <property type="component" value="Unassembled WGS sequence"/>
</dbReference>
<reference evidence="3 4" key="1">
    <citation type="submission" date="2017-03" db="EMBL/GenBank/DDBJ databases">
        <authorList>
            <person name="Afonso C.L."/>
            <person name="Miller P.J."/>
            <person name="Scott M.A."/>
            <person name="Spackman E."/>
            <person name="Goraichik I."/>
            <person name="Dimitrov K.M."/>
            <person name="Suarez D.L."/>
            <person name="Swayne D.E."/>
        </authorList>
    </citation>
    <scope>NUCLEOTIDE SEQUENCE [LARGE SCALE GENOMIC DNA]</scope>
    <source>
        <strain evidence="3 4">CECT 7450</strain>
    </source>
</reference>
<accession>A0A1X6YKH3</accession>
<dbReference type="GO" id="GO:0016491">
    <property type="term" value="F:oxidoreductase activity"/>
    <property type="evidence" value="ECO:0007669"/>
    <property type="project" value="UniProtKB-KW"/>
</dbReference>
<proteinExistence type="inferred from homology"/>
<dbReference type="Pfam" id="PF23169">
    <property type="entry name" value="HalD"/>
    <property type="match status" value="1"/>
</dbReference>
<keyword evidence="1" id="KW-0408">Iron</keyword>
<protein>
    <recommendedName>
        <fullName evidence="2">Fe2OG dioxygenase domain-containing protein</fullName>
    </recommendedName>
</protein>
<evidence type="ECO:0000313" key="4">
    <source>
        <dbReference type="Proteomes" id="UP000193061"/>
    </source>
</evidence>
<dbReference type="AlphaFoldDB" id="A0A1X6YKH3"/>
<organism evidence="3 4">
    <name type="scientific">Roseovarius albus</name>
    <dbReference type="NCBI Taxonomy" id="1247867"/>
    <lineage>
        <taxon>Bacteria</taxon>
        <taxon>Pseudomonadati</taxon>
        <taxon>Pseudomonadota</taxon>
        <taxon>Alphaproteobacteria</taxon>
        <taxon>Rhodobacterales</taxon>
        <taxon>Roseobacteraceae</taxon>
        <taxon>Roseovarius</taxon>
    </lineage>
</organism>
<gene>
    <name evidence="3" type="ORF">ROA7450_00938</name>
</gene>
<evidence type="ECO:0000313" key="3">
    <source>
        <dbReference type="EMBL" id="SLN23540.1"/>
    </source>
</evidence>
<dbReference type="GO" id="GO:0046872">
    <property type="term" value="F:metal ion binding"/>
    <property type="evidence" value="ECO:0007669"/>
    <property type="project" value="UniProtKB-KW"/>
</dbReference>
<feature type="domain" description="Fe2OG dioxygenase" evidence="2">
    <location>
        <begin position="129"/>
        <end position="245"/>
    </location>
</feature>